<protein>
    <submittedName>
        <fullName evidence="2">Uncharacterized protein</fullName>
    </submittedName>
</protein>
<dbReference type="Pfam" id="PF15458">
    <property type="entry name" value="NTR2"/>
    <property type="match status" value="1"/>
</dbReference>
<dbReference type="EMBL" id="JAWIZZ010000047">
    <property type="protein sequence ID" value="KAK5779530.1"/>
    <property type="molecule type" value="Genomic_DNA"/>
</dbReference>
<sequence length="315" mass="36349">MAIRKRNKIKISKFSNKDEENVSKSNKVTLSLGFSEEEEDAETYINLKPIKPNAPLKSTSNGITNNVTKVNFHKPITTTEEDEVEDILYQDELNKLKNKTHDQPKQVIMNLEDMISEGEISDDEENANIPNTNKLFKGNDKQSNAKRLSDKDIRSQEKEYIKLMDENDKFTLMDTLTKNGRVKLSQLNKNEGDYKYNDELEGGEFADERLPLSNKEQIHQTSLRRKQIEEAISNIPLKEFKENVETISTLKARLPTLCDDEEFNSGDYNNLDDILNQNKLNIKKIEIEIKIVTKKQEALINSRNNLIEQLNKISL</sequence>
<reference evidence="3" key="1">
    <citation type="submission" date="2023-07" db="EMBL/GenBank/DDBJ databases">
        <title>A draft genome of Kazachstania heterogenica Y-27499.</title>
        <authorList>
            <person name="Donic C."/>
            <person name="Kralova J.S."/>
            <person name="Fidel L."/>
            <person name="Ben-Dor S."/>
            <person name="Jung S."/>
        </authorList>
    </citation>
    <scope>NUCLEOTIDE SEQUENCE [LARGE SCALE GENOMIC DNA]</scope>
    <source>
        <strain evidence="3">Y27499</strain>
    </source>
</reference>
<proteinExistence type="predicted"/>
<dbReference type="Proteomes" id="UP001306508">
    <property type="component" value="Unassembled WGS sequence"/>
</dbReference>
<organism evidence="2 3">
    <name type="scientific">Arxiozyma heterogenica</name>
    <dbReference type="NCBI Taxonomy" id="278026"/>
    <lineage>
        <taxon>Eukaryota</taxon>
        <taxon>Fungi</taxon>
        <taxon>Dikarya</taxon>
        <taxon>Ascomycota</taxon>
        <taxon>Saccharomycotina</taxon>
        <taxon>Saccharomycetes</taxon>
        <taxon>Saccharomycetales</taxon>
        <taxon>Saccharomycetaceae</taxon>
        <taxon>Arxiozyma</taxon>
    </lineage>
</organism>
<keyword evidence="3" id="KW-1185">Reference proteome</keyword>
<evidence type="ECO:0000256" key="1">
    <source>
        <dbReference type="SAM" id="MobiDB-lite"/>
    </source>
</evidence>
<dbReference type="InterPro" id="IPR028211">
    <property type="entry name" value="Ntr2"/>
</dbReference>
<dbReference type="AlphaFoldDB" id="A0AAN7WLC7"/>
<evidence type="ECO:0000313" key="3">
    <source>
        <dbReference type="Proteomes" id="UP001306508"/>
    </source>
</evidence>
<dbReference type="GO" id="GO:0071008">
    <property type="term" value="C:U2-type post-mRNA release spliceosomal complex"/>
    <property type="evidence" value="ECO:0007669"/>
    <property type="project" value="InterPro"/>
</dbReference>
<gene>
    <name evidence="2" type="ORF">RI543_003421</name>
</gene>
<name>A0AAN7WLC7_9SACH</name>
<evidence type="ECO:0000313" key="2">
    <source>
        <dbReference type="EMBL" id="KAK5779530.1"/>
    </source>
</evidence>
<feature type="region of interest" description="Disordered" evidence="1">
    <location>
        <begin position="123"/>
        <end position="151"/>
    </location>
</feature>
<accession>A0AAN7WLC7</accession>
<dbReference type="GO" id="GO:0000390">
    <property type="term" value="P:spliceosomal complex disassembly"/>
    <property type="evidence" value="ECO:0007669"/>
    <property type="project" value="InterPro"/>
</dbReference>
<comment type="caution">
    <text evidence="2">The sequence shown here is derived from an EMBL/GenBank/DDBJ whole genome shotgun (WGS) entry which is preliminary data.</text>
</comment>